<organism evidence="6 7">
    <name type="scientific">Phytoactinopolyspora mesophila</name>
    <dbReference type="NCBI Taxonomy" id="2650750"/>
    <lineage>
        <taxon>Bacteria</taxon>
        <taxon>Bacillati</taxon>
        <taxon>Actinomycetota</taxon>
        <taxon>Actinomycetes</taxon>
        <taxon>Jiangellales</taxon>
        <taxon>Jiangellaceae</taxon>
        <taxon>Phytoactinopolyspora</taxon>
    </lineage>
</organism>
<dbReference type="InterPro" id="IPR000847">
    <property type="entry name" value="LysR_HTH_N"/>
</dbReference>
<dbReference type="Gene3D" id="3.40.190.290">
    <property type="match status" value="1"/>
</dbReference>
<dbReference type="InterPro" id="IPR036388">
    <property type="entry name" value="WH-like_DNA-bd_sf"/>
</dbReference>
<dbReference type="PANTHER" id="PTHR30419:SF8">
    <property type="entry name" value="NITROGEN ASSIMILATION TRANSCRIPTIONAL ACTIVATOR-RELATED"/>
    <property type="match status" value="1"/>
</dbReference>
<reference evidence="6 7" key="1">
    <citation type="submission" date="2019-11" db="EMBL/GenBank/DDBJ databases">
        <authorList>
            <person name="Li X.-J."/>
            <person name="Feng X.-M."/>
        </authorList>
    </citation>
    <scope>NUCLEOTIDE SEQUENCE [LARGE SCALE GENOMIC DNA]</scope>
    <source>
        <strain evidence="6 7">XMNu-373</strain>
    </source>
</reference>
<name>A0A7K3M5V4_9ACTN</name>
<keyword evidence="4" id="KW-0804">Transcription</keyword>
<dbReference type="Pfam" id="PF00126">
    <property type="entry name" value="HTH_1"/>
    <property type="match status" value="1"/>
</dbReference>
<dbReference type="AlphaFoldDB" id="A0A7K3M5V4"/>
<accession>A0A7K3M5V4</accession>
<keyword evidence="2" id="KW-0805">Transcription regulation</keyword>
<dbReference type="PROSITE" id="PS50931">
    <property type="entry name" value="HTH_LYSR"/>
    <property type="match status" value="1"/>
</dbReference>
<dbReference type="Gene3D" id="1.10.10.10">
    <property type="entry name" value="Winged helix-like DNA-binding domain superfamily/Winged helix DNA-binding domain"/>
    <property type="match status" value="1"/>
</dbReference>
<keyword evidence="7" id="KW-1185">Reference proteome</keyword>
<comment type="caution">
    <text evidence="6">The sequence shown here is derived from an EMBL/GenBank/DDBJ whole genome shotgun (WGS) entry which is preliminary data.</text>
</comment>
<evidence type="ECO:0000256" key="2">
    <source>
        <dbReference type="ARBA" id="ARBA00023015"/>
    </source>
</evidence>
<dbReference type="PANTHER" id="PTHR30419">
    <property type="entry name" value="HTH-TYPE TRANSCRIPTIONAL REGULATOR YBHD"/>
    <property type="match status" value="1"/>
</dbReference>
<dbReference type="GO" id="GO:0003677">
    <property type="term" value="F:DNA binding"/>
    <property type="evidence" value="ECO:0007669"/>
    <property type="project" value="UniProtKB-KW"/>
</dbReference>
<evidence type="ECO:0000259" key="5">
    <source>
        <dbReference type="PROSITE" id="PS50931"/>
    </source>
</evidence>
<dbReference type="InterPro" id="IPR005119">
    <property type="entry name" value="LysR_subst-bd"/>
</dbReference>
<evidence type="ECO:0000256" key="4">
    <source>
        <dbReference type="ARBA" id="ARBA00023163"/>
    </source>
</evidence>
<dbReference type="InterPro" id="IPR050950">
    <property type="entry name" value="HTH-type_LysR_regulators"/>
</dbReference>
<dbReference type="GO" id="GO:0005829">
    <property type="term" value="C:cytosol"/>
    <property type="evidence" value="ECO:0007669"/>
    <property type="project" value="TreeGrafter"/>
</dbReference>
<comment type="similarity">
    <text evidence="1">Belongs to the LysR transcriptional regulatory family.</text>
</comment>
<proteinExistence type="inferred from homology"/>
<dbReference type="CDD" id="cd05466">
    <property type="entry name" value="PBP2_LTTR_substrate"/>
    <property type="match status" value="1"/>
</dbReference>
<gene>
    <name evidence="6" type="ORF">F7O44_16670</name>
</gene>
<dbReference type="InterPro" id="IPR036390">
    <property type="entry name" value="WH_DNA-bd_sf"/>
</dbReference>
<dbReference type="Pfam" id="PF03466">
    <property type="entry name" value="LysR_substrate"/>
    <property type="match status" value="1"/>
</dbReference>
<protein>
    <submittedName>
        <fullName evidence="6">LysR family transcriptional regulator</fullName>
    </submittedName>
</protein>
<evidence type="ECO:0000256" key="3">
    <source>
        <dbReference type="ARBA" id="ARBA00023125"/>
    </source>
</evidence>
<dbReference type="GO" id="GO:0003700">
    <property type="term" value="F:DNA-binding transcription factor activity"/>
    <property type="evidence" value="ECO:0007669"/>
    <property type="project" value="InterPro"/>
</dbReference>
<dbReference type="EMBL" id="WLZY01000005">
    <property type="protein sequence ID" value="NDL58704.1"/>
    <property type="molecule type" value="Genomic_DNA"/>
</dbReference>
<evidence type="ECO:0000256" key="1">
    <source>
        <dbReference type="ARBA" id="ARBA00009437"/>
    </source>
</evidence>
<dbReference type="SUPFAM" id="SSF46785">
    <property type="entry name" value="Winged helix' DNA-binding domain"/>
    <property type="match status" value="1"/>
</dbReference>
<dbReference type="SUPFAM" id="SSF53850">
    <property type="entry name" value="Periplasmic binding protein-like II"/>
    <property type="match status" value="1"/>
</dbReference>
<dbReference type="Proteomes" id="UP000460435">
    <property type="component" value="Unassembled WGS sequence"/>
</dbReference>
<sequence>MLRRMAPDDRTLQYYRAVYATGSIRAAARQLGLAPSAVSRKIAELERRLGIPLLERSARGIRPTEAGDLLARFANDRAHLEDLLHENLDDLRGLRRGRVRLAAGEGFVDDLMTRGLIPFLGVHPGVSVELTTGGTDEICDLLLADDVDLALALHAKPHPDLTAVKQAPQPLHVICARAHPLADHQRIDPSELAGQAATVLPARFGIRTLTDQIQRMYGVSLDIRMVSSSIQAVVDFVLSGLGITLLPRVAVGQQLAGGLLRAIPLTTNDHDHVHAQLLVRRGRTPSYITRQLLDHCAHQLDSLADQSPGVADQATPRSHN</sequence>
<keyword evidence="3" id="KW-0238">DNA-binding</keyword>
<feature type="domain" description="HTH lysR-type" evidence="5">
    <location>
        <begin position="12"/>
        <end position="64"/>
    </location>
</feature>
<evidence type="ECO:0000313" key="7">
    <source>
        <dbReference type="Proteomes" id="UP000460435"/>
    </source>
</evidence>
<evidence type="ECO:0000313" key="6">
    <source>
        <dbReference type="EMBL" id="NDL58704.1"/>
    </source>
</evidence>